<accession>A0A655C1I0</accession>
<evidence type="ECO:0000313" key="2">
    <source>
        <dbReference type="Proteomes" id="UP000041314"/>
    </source>
</evidence>
<name>A0A655C1I0_SALET</name>
<dbReference type="AlphaFoldDB" id="A0A655C1I0"/>
<gene>
    <name evidence="1" type="ORF">ERS008198_01421</name>
</gene>
<dbReference type="EMBL" id="CQPA01000007">
    <property type="protein sequence ID" value="CNT91657.1"/>
    <property type="molecule type" value="Genomic_DNA"/>
</dbReference>
<organism evidence="1 2">
    <name type="scientific">Salmonella enterica subsp. enterica serovar Bovismorbificans</name>
    <dbReference type="NCBI Taxonomy" id="58097"/>
    <lineage>
        <taxon>Bacteria</taxon>
        <taxon>Pseudomonadati</taxon>
        <taxon>Pseudomonadota</taxon>
        <taxon>Gammaproteobacteria</taxon>
        <taxon>Enterobacterales</taxon>
        <taxon>Enterobacteriaceae</taxon>
        <taxon>Salmonella</taxon>
    </lineage>
</organism>
<reference evidence="1 2" key="1">
    <citation type="submission" date="2015-03" db="EMBL/GenBank/DDBJ databases">
        <authorList>
            <consortium name="Pathogen Informatics"/>
        </authorList>
    </citation>
    <scope>NUCLEOTIDE SEQUENCE [LARGE SCALE GENOMIC DNA]</scope>
    <source>
        <strain evidence="1 2">A1104</strain>
    </source>
</reference>
<protein>
    <submittedName>
        <fullName evidence="1">Uncharacterized protein</fullName>
    </submittedName>
</protein>
<evidence type="ECO:0000313" key="1">
    <source>
        <dbReference type="EMBL" id="CNT91657.1"/>
    </source>
</evidence>
<sequence length="77" mass="8262">MKILTQSGARQLTCLAFKRIAGLCRGGAHKERKLHVFPVGFDMRVFIQIAHQCPGAGPVSQSTVGAMRAEILAAEAI</sequence>
<proteinExistence type="predicted"/>
<dbReference type="Proteomes" id="UP000041314">
    <property type="component" value="Unassembled WGS sequence"/>
</dbReference>